<dbReference type="Proteomes" id="UP000054248">
    <property type="component" value="Unassembled WGS sequence"/>
</dbReference>
<evidence type="ECO:0000313" key="1">
    <source>
        <dbReference type="EMBL" id="KIO15913.1"/>
    </source>
</evidence>
<name>A0A0C3K3E1_9AGAM</name>
<dbReference type="EMBL" id="KN823756">
    <property type="protein sequence ID" value="KIO15913.1"/>
    <property type="molecule type" value="Genomic_DNA"/>
</dbReference>
<evidence type="ECO:0000313" key="2">
    <source>
        <dbReference type="Proteomes" id="UP000054248"/>
    </source>
</evidence>
<protein>
    <submittedName>
        <fullName evidence="1">Uncharacterized protein</fullName>
    </submittedName>
</protein>
<dbReference type="HOGENOM" id="CLU_2924439_0_0_1"/>
<keyword evidence="2" id="KW-1185">Reference proteome</keyword>
<gene>
    <name evidence="1" type="ORF">M407DRAFT_200362</name>
</gene>
<proteinExistence type="predicted"/>
<reference evidence="1 2" key="1">
    <citation type="submission" date="2014-04" db="EMBL/GenBank/DDBJ databases">
        <authorList>
            <consortium name="DOE Joint Genome Institute"/>
            <person name="Kuo A."/>
            <person name="Girlanda M."/>
            <person name="Perotto S."/>
            <person name="Kohler A."/>
            <person name="Nagy L.G."/>
            <person name="Floudas D."/>
            <person name="Copeland A."/>
            <person name="Barry K.W."/>
            <person name="Cichocki N."/>
            <person name="Veneault-Fourrey C."/>
            <person name="LaButti K."/>
            <person name="Lindquist E.A."/>
            <person name="Lipzen A."/>
            <person name="Lundell T."/>
            <person name="Morin E."/>
            <person name="Murat C."/>
            <person name="Sun H."/>
            <person name="Tunlid A."/>
            <person name="Henrissat B."/>
            <person name="Grigoriev I.V."/>
            <person name="Hibbett D.S."/>
            <person name="Martin F."/>
            <person name="Nordberg H.P."/>
            <person name="Cantor M.N."/>
            <person name="Hua S.X."/>
        </authorList>
    </citation>
    <scope>NUCLEOTIDE SEQUENCE [LARGE SCALE GENOMIC DNA]</scope>
    <source>
        <strain evidence="1 2">MUT 4182</strain>
    </source>
</reference>
<organism evidence="1 2">
    <name type="scientific">Tulasnella calospora MUT 4182</name>
    <dbReference type="NCBI Taxonomy" id="1051891"/>
    <lineage>
        <taxon>Eukaryota</taxon>
        <taxon>Fungi</taxon>
        <taxon>Dikarya</taxon>
        <taxon>Basidiomycota</taxon>
        <taxon>Agaricomycotina</taxon>
        <taxon>Agaricomycetes</taxon>
        <taxon>Cantharellales</taxon>
        <taxon>Tulasnellaceae</taxon>
        <taxon>Tulasnella</taxon>
    </lineage>
</organism>
<dbReference type="AlphaFoldDB" id="A0A0C3K3E1"/>
<sequence>MRSSRCDPCIYTLRLFPTILPSRRRQPRSLSHQRSNIPPPLALALTPLGSNRTTFPMLALF</sequence>
<accession>A0A0C3K3E1</accession>
<reference evidence="2" key="2">
    <citation type="submission" date="2015-01" db="EMBL/GenBank/DDBJ databases">
        <title>Evolutionary Origins and Diversification of the Mycorrhizal Mutualists.</title>
        <authorList>
            <consortium name="DOE Joint Genome Institute"/>
            <consortium name="Mycorrhizal Genomics Consortium"/>
            <person name="Kohler A."/>
            <person name="Kuo A."/>
            <person name="Nagy L.G."/>
            <person name="Floudas D."/>
            <person name="Copeland A."/>
            <person name="Barry K.W."/>
            <person name="Cichocki N."/>
            <person name="Veneault-Fourrey C."/>
            <person name="LaButti K."/>
            <person name="Lindquist E.A."/>
            <person name="Lipzen A."/>
            <person name="Lundell T."/>
            <person name="Morin E."/>
            <person name="Murat C."/>
            <person name="Riley R."/>
            <person name="Ohm R."/>
            <person name="Sun H."/>
            <person name="Tunlid A."/>
            <person name="Henrissat B."/>
            <person name="Grigoriev I.V."/>
            <person name="Hibbett D.S."/>
            <person name="Martin F."/>
        </authorList>
    </citation>
    <scope>NUCLEOTIDE SEQUENCE [LARGE SCALE GENOMIC DNA]</scope>
    <source>
        <strain evidence="2">MUT 4182</strain>
    </source>
</reference>